<keyword evidence="2" id="KW-1185">Reference proteome</keyword>
<name>A0A2C6MG21_9FIRM</name>
<evidence type="ECO:0000313" key="2">
    <source>
        <dbReference type="Proteomes" id="UP000222564"/>
    </source>
</evidence>
<evidence type="ECO:0000313" key="1">
    <source>
        <dbReference type="EMBL" id="PHJ38383.1"/>
    </source>
</evidence>
<proteinExistence type="predicted"/>
<accession>A0A2C6MG21</accession>
<protein>
    <submittedName>
        <fullName evidence="1">Uncharacterized protein</fullName>
    </submittedName>
</protein>
<organism evidence="1 2">
    <name type="scientific">Desulforamulus profundi</name>
    <dbReference type="NCBI Taxonomy" id="1383067"/>
    <lineage>
        <taxon>Bacteria</taxon>
        <taxon>Bacillati</taxon>
        <taxon>Bacillota</taxon>
        <taxon>Clostridia</taxon>
        <taxon>Eubacteriales</taxon>
        <taxon>Peptococcaceae</taxon>
        <taxon>Desulforamulus</taxon>
    </lineage>
</organism>
<dbReference type="AlphaFoldDB" id="A0A2C6MG21"/>
<dbReference type="Proteomes" id="UP000222564">
    <property type="component" value="Unassembled WGS sequence"/>
</dbReference>
<gene>
    <name evidence="1" type="ORF">P378_11160</name>
</gene>
<reference evidence="1 2" key="1">
    <citation type="submission" date="2013-09" db="EMBL/GenBank/DDBJ databases">
        <title>Biodegradation of hydrocarbons in the deep terrestrial subsurface : characterization of a microbial consortium composed of two Desulfotomaculum species originating from a deep geological formation.</title>
        <authorList>
            <person name="Aullo T."/>
            <person name="Berlendis S."/>
            <person name="Lascourreges J.-F."/>
            <person name="Dessort D."/>
            <person name="Saint-Laurent S."/>
            <person name="Schraauwers B."/>
            <person name="Mas J."/>
            <person name="Magot M."/>
            <person name="Ranchou-Peyruse A."/>
        </authorList>
    </citation>
    <scope>NUCLEOTIDE SEQUENCE [LARGE SCALE GENOMIC DNA]</scope>
    <source>
        <strain evidence="1 2">Bs107</strain>
    </source>
</reference>
<dbReference type="EMBL" id="AWQQ01000054">
    <property type="protein sequence ID" value="PHJ38383.1"/>
    <property type="molecule type" value="Genomic_DNA"/>
</dbReference>
<sequence>MKYRTVAELVALAREHGKTIGEVVLEQEVQTTGRAREEIFPIWKKPAGDGTGCGKGNQ</sequence>
<comment type="caution">
    <text evidence="1">The sequence shown here is derived from an EMBL/GenBank/DDBJ whole genome shotgun (WGS) entry which is preliminary data.</text>
</comment>